<protein>
    <submittedName>
        <fullName evidence="2">Uncharacterized protein</fullName>
    </submittedName>
</protein>
<proteinExistence type="predicted"/>
<dbReference type="AlphaFoldDB" id="A0AA38GPL8"/>
<comment type="caution">
    <text evidence="2">The sequence shown here is derived from an EMBL/GenBank/DDBJ whole genome shotgun (WGS) entry which is preliminary data.</text>
</comment>
<accession>A0AA38GPL8</accession>
<organism evidence="2 3">
    <name type="scientific">Taxus chinensis</name>
    <name type="common">Chinese yew</name>
    <name type="synonym">Taxus wallichiana var. chinensis</name>
    <dbReference type="NCBI Taxonomy" id="29808"/>
    <lineage>
        <taxon>Eukaryota</taxon>
        <taxon>Viridiplantae</taxon>
        <taxon>Streptophyta</taxon>
        <taxon>Embryophyta</taxon>
        <taxon>Tracheophyta</taxon>
        <taxon>Spermatophyta</taxon>
        <taxon>Pinopsida</taxon>
        <taxon>Pinidae</taxon>
        <taxon>Conifers II</taxon>
        <taxon>Cupressales</taxon>
        <taxon>Taxaceae</taxon>
        <taxon>Taxus</taxon>
    </lineage>
</organism>
<reference evidence="2 3" key="1">
    <citation type="journal article" date="2021" name="Nat. Plants">
        <title>The Taxus genome provides insights into paclitaxel biosynthesis.</title>
        <authorList>
            <person name="Xiong X."/>
            <person name="Gou J."/>
            <person name="Liao Q."/>
            <person name="Li Y."/>
            <person name="Zhou Q."/>
            <person name="Bi G."/>
            <person name="Li C."/>
            <person name="Du R."/>
            <person name="Wang X."/>
            <person name="Sun T."/>
            <person name="Guo L."/>
            <person name="Liang H."/>
            <person name="Lu P."/>
            <person name="Wu Y."/>
            <person name="Zhang Z."/>
            <person name="Ro D.K."/>
            <person name="Shang Y."/>
            <person name="Huang S."/>
            <person name="Yan J."/>
        </authorList>
    </citation>
    <scope>NUCLEOTIDE SEQUENCE [LARGE SCALE GENOMIC DNA]</scope>
    <source>
        <strain evidence="2">Ta-2019</strain>
    </source>
</reference>
<evidence type="ECO:0000313" key="3">
    <source>
        <dbReference type="Proteomes" id="UP000824469"/>
    </source>
</evidence>
<feature type="region of interest" description="Disordered" evidence="1">
    <location>
        <begin position="56"/>
        <end position="88"/>
    </location>
</feature>
<sequence length="104" mass="11588">YMQAMLNDVLMIQIEGSIEGGHVGVGVGDGMSRLQAFDFDIEYVKGEQNVVADALSRMPPSPLEEEDLQRKEEEEVGAADSDLPEEALGRARECRMRFEEAPTW</sequence>
<evidence type="ECO:0000256" key="1">
    <source>
        <dbReference type="SAM" id="MobiDB-lite"/>
    </source>
</evidence>
<keyword evidence="3" id="KW-1185">Reference proteome</keyword>
<feature type="compositionally biased region" description="Acidic residues" evidence="1">
    <location>
        <begin position="74"/>
        <end position="85"/>
    </location>
</feature>
<feature type="non-terminal residue" evidence="2">
    <location>
        <position position="1"/>
    </location>
</feature>
<evidence type="ECO:0000313" key="2">
    <source>
        <dbReference type="EMBL" id="KAH9325733.1"/>
    </source>
</evidence>
<dbReference type="Proteomes" id="UP000824469">
    <property type="component" value="Unassembled WGS sequence"/>
</dbReference>
<name>A0AA38GPL8_TAXCH</name>
<gene>
    <name evidence="2" type="ORF">KI387_005911</name>
</gene>
<dbReference type="EMBL" id="JAHRHJ020000002">
    <property type="protein sequence ID" value="KAH9325733.1"/>
    <property type="molecule type" value="Genomic_DNA"/>
</dbReference>
<feature type="non-terminal residue" evidence="2">
    <location>
        <position position="104"/>
    </location>
</feature>